<reference evidence="1 2" key="1">
    <citation type="submission" date="2015-11" db="EMBL/GenBank/DDBJ databases">
        <title>Genomic analysis of 38 Legionella species identifies large and diverse effector repertoires.</title>
        <authorList>
            <person name="Burstein D."/>
            <person name="Amaro F."/>
            <person name="Zusman T."/>
            <person name="Lifshitz Z."/>
            <person name="Cohen O."/>
            <person name="Gilbert J.A."/>
            <person name="Pupko T."/>
            <person name="Shuman H.A."/>
            <person name="Segal G."/>
        </authorList>
    </citation>
    <scope>NUCLEOTIDE SEQUENCE [LARGE SCALE GENOMIC DNA]</scope>
    <source>
        <strain evidence="1 2">PX-1-G2-E2</strain>
    </source>
</reference>
<keyword evidence="2" id="KW-1185">Reference proteome</keyword>
<sequence>MKSNNIEKEIEKAVAHIMAFYGDQPDKFLYKMTCLVYEWYCKGLKLGIKTEEILKH</sequence>
<comment type="caution">
    <text evidence="1">The sequence shown here is derived from an EMBL/GenBank/DDBJ whole genome shotgun (WGS) entry which is preliminary data.</text>
</comment>
<organism evidence="1 2">
    <name type="scientific">Legionella maceachernii</name>
    <dbReference type="NCBI Taxonomy" id="466"/>
    <lineage>
        <taxon>Bacteria</taxon>
        <taxon>Pseudomonadati</taxon>
        <taxon>Pseudomonadota</taxon>
        <taxon>Gammaproteobacteria</taxon>
        <taxon>Legionellales</taxon>
        <taxon>Legionellaceae</taxon>
        <taxon>Legionella</taxon>
    </lineage>
</organism>
<gene>
    <name evidence="1" type="ORF">Lmac_0871</name>
</gene>
<protein>
    <submittedName>
        <fullName evidence="1">Uncharacterized protein</fullName>
    </submittedName>
</protein>
<dbReference type="STRING" id="466.Lmac_0871"/>
<evidence type="ECO:0000313" key="1">
    <source>
        <dbReference type="EMBL" id="KTD29696.1"/>
    </source>
</evidence>
<evidence type="ECO:0000313" key="2">
    <source>
        <dbReference type="Proteomes" id="UP000054908"/>
    </source>
</evidence>
<dbReference type="Proteomes" id="UP000054908">
    <property type="component" value="Unassembled WGS sequence"/>
</dbReference>
<dbReference type="PATRIC" id="fig|466.6.peg.930"/>
<dbReference type="RefSeq" id="WP_156415003.1">
    <property type="nucleotide sequence ID" value="NZ_CAAAIB010000015.1"/>
</dbReference>
<dbReference type="AlphaFoldDB" id="A0A0W0WBK1"/>
<proteinExistence type="predicted"/>
<dbReference type="EMBL" id="LNYL01000022">
    <property type="protein sequence ID" value="KTD29696.1"/>
    <property type="molecule type" value="Genomic_DNA"/>
</dbReference>
<accession>A0A0W0WBK1</accession>
<name>A0A0W0WBK1_9GAMM</name>